<feature type="region of interest" description="Disordered" evidence="1">
    <location>
        <begin position="413"/>
        <end position="511"/>
    </location>
</feature>
<keyword evidence="3" id="KW-1185">Reference proteome</keyword>
<dbReference type="EMBL" id="CADEPM010000002">
    <property type="protein sequence ID" value="CAB3400213.1"/>
    <property type="molecule type" value="Genomic_DNA"/>
</dbReference>
<evidence type="ECO:0000313" key="3">
    <source>
        <dbReference type="Proteomes" id="UP000494206"/>
    </source>
</evidence>
<organism evidence="2 3">
    <name type="scientific">Caenorhabditis bovis</name>
    <dbReference type="NCBI Taxonomy" id="2654633"/>
    <lineage>
        <taxon>Eukaryota</taxon>
        <taxon>Metazoa</taxon>
        <taxon>Ecdysozoa</taxon>
        <taxon>Nematoda</taxon>
        <taxon>Chromadorea</taxon>
        <taxon>Rhabditida</taxon>
        <taxon>Rhabditina</taxon>
        <taxon>Rhabditomorpha</taxon>
        <taxon>Rhabditoidea</taxon>
        <taxon>Rhabditidae</taxon>
        <taxon>Peloderinae</taxon>
        <taxon>Caenorhabditis</taxon>
    </lineage>
</organism>
<protein>
    <submittedName>
        <fullName evidence="2">Uncharacterized protein</fullName>
    </submittedName>
</protein>
<accession>A0A8S1EHK1</accession>
<feature type="region of interest" description="Disordered" evidence="1">
    <location>
        <begin position="330"/>
        <end position="352"/>
    </location>
</feature>
<dbReference type="Proteomes" id="UP000494206">
    <property type="component" value="Unassembled WGS sequence"/>
</dbReference>
<name>A0A8S1EHK1_9PELO</name>
<feature type="compositionally biased region" description="Basic residues" evidence="1">
    <location>
        <begin position="476"/>
        <end position="489"/>
    </location>
</feature>
<evidence type="ECO:0000256" key="1">
    <source>
        <dbReference type="SAM" id="MobiDB-lite"/>
    </source>
</evidence>
<comment type="caution">
    <text evidence="2">The sequence shown here is derived from an EMBL/GenBank/DDBJ whole genome shotgun (WGS) entry which is preliminary data.</text>
</comment>
<feature type="compositionally biased region" description="Basic and acidic residues" evidence="1">
    <location>
        <begin position="195"/>
        <end position="209"/>
    </location>
</feature>
<sequence length="511" mass="57206">MEQFEPFKGPITLKTDHEVFQTPKIEEIEVHDEQESLDDQIRKIAELASSMDAVSRLNIPIIVGDRINEKVEINDLHPANTNKSEISPIPSPISPVATENIRSVKHEASQASNEERKSRNDNIVIEQPIRTSIQDELAKEIRNIQKSVDENSKRLFESESDEEVAESPIIENKEEKIVKMEVEKTVKEQSANAAKNDEPKIAKTEEGSILKRGGKNVGKKEEKTDELWPIPNVRDDIKKQLEEAFKKQNKFSYDENSQNKDEQIVKVERKVDIPKTAENISKQTVVKSIFDSDSDEDTTFHFPPPKMNGNVQTANSIPTKSHISLAKELSSVDKKTVEPKTVGETSPLPPLLGKASTLEIVSQTNSKKIVKKSIFDSDSDDDDSIFASIKNQNAKKKPVEVKFSEASLFSKESTEKKDVFVPKNNTKHNSTPQPNSADFNNTLNNLLQRGPPITKPVQTPTAEDIEEHSDNLLKALKSRPRGPAKRRPGRTSSNSISSTINDEGNHTEDVS</sequence>
<feature type="compositionally biased region" description="Low complexity" evidence="1">
    <location>
        <begin position="490"/>
        <end position="501"/>
    </location>
</feature>
<gene>
    <name evidence="2" type="ORF">CBOVIS_LOCUS3200</name>
</gene>
<proteinExistence type="predicted"/>
<evidence type="ECO:0000313" key="2">
    <source>
        <dbReference type="EMBL" id="CAB3400213.1"/>
    </source>
</evidence>
<feature type="compositionally biased region" description="Polar residues" evidence="1">
    <location>
        <begin position="423"/>
        <end position="447"/>
    </location>
</feature>
<feature type="region of interest" description="Disordered" evidence="1">
    <location>
        <begin position="189"/>
        <end position="223"/>
    </location>
</feature>
<reference evidence="2 3" key="1">
    <citation type="submission" date="2020-04" db="EMBL/GenBank/DDBJ databases">
        <authorList>
            <person name="Laetsch R D."/>
            <person name="Stevens L."/>
            <person name="Kumar S."/>
            <person name="Blaxter L. M."/>
        </authorList>
    </citation>
    <scope>NUCLEOTIDE SEQUENCE [LARGE SCALE GENOMIC DNA]</scope>
</reference>
<dbReference type="AlphaFoldDB" id="A0A8S1EHK1"/>